<keyword evidence="2" id="KW-0677">Repeat</keyword>
<evidence type="ECO:0000259" key="4">
    <source>
        <dbReference type="PROSITE" id="PS50105"/>
    </source>
</evidence>
<dbReference type="CDD" id="cd09487">
    <property type="entry name" value="SAM_superfamily"/>
    <property type="match status" value="1"/>
</dbReference>
<dbReference type="OMA" id="SARWGHC"/>
<dbReference type="SMART" id="SM00612">
    <property type="entry name" value="Kelch"/>
    <property type="match status" value="3"/>
</dbReference>
<dbReference type="AlphaFoldDB" id="D2VX49"/>
<dbReference type="VEuPathDB" id="AmoebaDB:NAEGRDRAFT_73618"/>
<feature type="compositionally biased region" description="Polar residues" evidence="3">
    <location>
        <begin position="781"/>
        <end position="812"/>
    </location>
</feature>
<dbReference type="InterPro" id="IPR006652">
    <property type="entry name" value="Kelch_1"/>
</dbReference>
<dbReference type="SMART" id="SM00454">
    <property type="entry name" value="SAM"/>
    <property type="match status" value="1"/>
</dbReference>
<feature type="region of interest" description="Disordered" evidence="3">
    <location>
        <begin position="725"/>
        <end position="833"/>
    </location>
</feature>
<dbReference type="eggNOG" id="KOG0379">
    <property type="taxonomic scope" value="Eukaryota"/>
</dbReference>
<accession>D2VX49</accession>
<dbReference type="SUPFAM" id="SSF117281">
    <property type="entry name" value="Kelch motif"/>
    <property type="match status" value="2"/>
</dbReference>
<feature type="compositionally biased region" description="Basic residues" evidence="3">
    <location>
        <begin position="542"/>
        <end position="555"/>
    </location>
</feature>
<dbReference type="InterPro" id="IPR001660">
    <property type="entry name" value="SAM"/>
</dbReference>
<evidence type="ECO:0000313" key="5">
    <source>
        <dbReference type="EMBL" id="EFC38562.1"/>
    </source>
</evidence>
<feature type="compositionally biased region" description="Low complexity" evidence="3">
    <location>
        <begin position="739"/>
        <end position="748"/>
    </location>
</feature>
<keyword evidence="1" id="KW-0880">Kelch repeat</keyword>
<dbReference type="InterPro" id="IPR013761">
    <property type="entry name" value="SAM/pointed_sf"/>
</dbReference>
<dbReference type="KEGG" id="ngr:NAEGRDRAFT_73618"/>
<gene>
    <name evidence="5" type="ORF">NAEGRDRAFT_73618</name>
</gene>
<dbReference type="PANTHER" id="PTHR46093:SF18">
    <property type="entry name" value="FIBRONECTIN TYPE-III DOMAIN-CONTAINING PROTEIN"/>
    <property type="match status" value="1"/>
</dbReference>
<dbReference type="Gene3D" id="1.10.150.50">
    <property type="entry name" value="Transcription Factor, Ets-1"/>
    <property type="match status" value="1"/>
</dbReference>
<feature type="compositionally biased region" description="Low complexity" evidence="3">
    <location>
        <begin position="531"/>
        <end position="541"/>
    </location>
</feature>
<dbReference type="Proteomes" id="UP000006671">
    <property type="component" value="Unassembled WGS sequence"/>
</dbReference>
<dbReference type="OrthoDB" id="10251809at2759"/>
<evidence type="ECO:0000313" key="6">
    <source>
        <dbReference type="Proteomes" id="UP000006671"/>
    </source>
</evidence>
<feature type="compositionally biased region" description="Polar residues" evidence="3">
    <location>
        <begin position="753"/>
        <end position="765"/>
    </location>
</feature>
<keyword evidence="6" id="KW-1185">Reference proteome</keyword>
<dbReference type="GeneID" id="8858064"/>
<evidence type="ECO:0000256" key="3">
    <source>
        <dbReference type="SAM" id="MobiDB-lite"/>
    </source>
</evidence>
<evidence type="ECO:0000256" key="1">
    <source>
        <dbReference type="ARBA" id="ARBA00022441"/>
    </source>
</evidence>
<dbReference type="Gene3D" id="2.120.10.80">
    <property type="entry name" value="Kelch-type beta propeller"/>
    <property type="match status" value="2"/>
</dbReference>
<evidence type="ECO:0000256" key="2">
    <source>
        <dbReference type="ARBA" id="ARBA00022737"/>
    </source>
</evidence>
<proteinExistence type="predicted"/>
<organism evidence="6">
    <name type="scientific">Naegleria gruberi</name>
    <name type="common">Amoeba</name>
    <dbReference type="NCBI Taxonomy" id="5762"/>
    <lineage>
        <taxon>Eukaryota</taxon>
        <taxon>Discoba</taxon>
        <taxon>Heterolobosea</taxon>
        <taxon>Tetramitia</taxon>
        <taxon>Eutetramitia</taxon>
        <taxon>Vahlkampfiidae</taxon>
        <taxon>Naegleria</taxon>
    </lineage>
</organism>
<feature type="compositionally biased region" description="Basic residues" evidence="3">
    <location>
        <begin position="865"/>
        <end position="875"/>
    </location>
</feature>
<dbReference type="InterPro" id="IPR015915">
    <property type="entry name" value="Kelch-typ_b-propeller"/>
</dbReference>
<sequence length="921" mass="102366">MINSATEEEEEEYILANSDTPTNVRRRRLWAIPSPSLGISPSARWGHCSVLLHHHNINSFHPTLMIFGGFDGSNMLNDIHLFDSVTNTWSQPSKTFGTIPSARSGHSTTLLTKEKGKILLIGGGNGVHYLADLVLLEVVSEEDEEWKKESQLLGNNSGIKCMNMFRWSRPKVSSRVRVYISDDDIILTEEQFQKLQEEINNSKNNPSEISEDDQNPLVSSKVVEQYIKANQSGTTEDLIGFGNPSHHEQLDSLNFTMKEIYPAPRSRHTAVATEDGSKVIVFGGGGKNRIFDDVWVFHVQEMEWSQPQDSTNKPCPRWGHSACIHSGKMFVYGGVFKSSMLNDLYSLDLNTFVWTKIELPTSDPIPSPRAAHTANLVLGRYLLILWGGDDMKYLDDIYIFDLKTNSGKRISFKSPKARCAHTSCLVDDNYLFVFGGGGSHQRFKELYLFDIKAALEKVGIYENFGYESDDEFEENFSTDFSDYLCLSQYLDKASQSFLEVRSDIKVEGNVNNLEERSENTPNVTGDPNIPSSATSVSSGKSSKTRRKRSSSKKKTLSNISNGSISNDMMAFSSKDIKEVTNWLVNLGLGRYANMFVQEEIDLECIPLLTDTDLFKLGISKFGPRKKILDAAKKITKSSESESANHHIHSRSTSNLSETLHLENNSHAIIQSMSSLNITCDGIKDTLKSLSSNISNLTLILSNPFYGFRHPTAVAISMHNNTNTSFSNGIPTNVPPQPSTPSTSTNSQPPLSPRQSNYSVSMFNQNIPPPPPNLSPVFISRPRNTSAVVTPIATSTSTPFKRSNPNSTSNSILIPTKEYPNSSAIKSDSNSSSFGGNMVEPQYSPISPPLTGIVPIPPPPTNVPILKKKRKRKPRKNGTFSQQSKDFENTNDESPELPSFSAGESWFDVTEKDLEQDSENEN</sequence>
<dbReference type="InParanoid" id="D2VX49"/>
<reference evidence="5 6" key="1">
    <citation type="journal article" date="2010" name="Cell">
        <title>The genome of Naegleria gruberi illuminates early eukaryotic versatility.</title>
        <authorList>
            <person name="Fritz-Laylin L.K."/>
            <person name="Prochnik S.E."/>
            <person name="Ginger M.L."/>
            <person name="Dacks J.B."/>
            <person name="Carpenter M.L."/>
            <person name="Field M.C."/>
            <person name="Kuo A."/>
            <person name="Paredez A."/>
            <person name="Chapman J."/>
            <person name="Pham J."/>
            <person name="Shu S."/>
            <person name="Neupane R."/>
            <person name="Cipriano M."/>
            <person name="Mancuso J."/>
            <person name="Tu H."/>
            <person name="Salamov A."/>
            <person name="Lindquist E."/>
            <person name="Shapiro H."/>
            <person name="Lucas S."/>
            <person name="Grigoriev I.V."/>
            <person name="Cande W.Z."/>
            <person name="Fulton C."/>
            <person name="Rokhsar D.S."/>
            <person name="Dawson S.C."/>
        </authorList>
    </citation>
    <scope>NUCLEOTIDE SEQUENCE [LARGE SCALE GENOMIC DNA]</scope>
    <source>
        <strain evidence="5 6">NEG-M</strain>
    </source>
</reference>
<feature type="domain" description="SAM" evidence="4">
    <location>
        <begin position="574"/>
        <end position="637"/>
    </location>
</feature>
<dbReference type="eggNOG" id="KOG4374">
    <property type="taxonomic scope" value="Eukaryota"/>
</dbReference>
<dbReference type="Pfam" id="PF00536">
    <property type="entry name" value="SAM_1"/>
    <property type="match status" value="1"/>
</dbReference>
<dbReference type="PANTHER" id="PTHR46093">
    <property type="entry name" value="ACYL-COA-BINDING DOMAIN-CONTAINING PROTEIN 5"/>
    <property type="match status" value="1"/>
</dbReference>
<dbReference type="Pfam" id="PF24681">
    <property type="entry name" value="Kelch_KLHDC2_KLHL20_DRC7"/>
    <property type="match status" value="2"/>
</dbReference>
<dbReference type="RefSeq" id="XP_002671306.1">
    <property type="nucleotide sequence ID" value="XM_002671260.1"/>
</dbReference>
<feature type="region of interest" description="Disordered" evidence="3">
    <location>
        <begin position="511"/>
        <end position="560"/>
    </location>
</feature>
<dbReference type="EMBL" id="GG738906">
    <property type="protein sequence ID" value="EFC38562.1"/>
    <property type="molecule type" value="Genomic_DNA"/>
</dbReference>
<dbReference type="PROSITE" id="PS50105">
    <property type="entry name" value="SAM_DOMAIN"/>
    <property type="match status" value="1"/>
</dbReference>
<feature type="compositionally biased region" description="Low complexity" evidence="3">
    <location>
        <begin position="821"/>
        <end position="832"/>
    </location>
</feature>
<name>D2VX49_NAEGR</name>
<protein>
    <submittedName>
        <fullName evidence="5">Predicted protein</fullName>
    </submittedName>
</protein>
<feature type="region of interest" description="Disordered" evidence="3">
    <location>
        <begin position="849"/>
        <end position="921"/>
    </location>
</feature>
<dbReference type="SUPFAM" id="SSF47769">
    <property type="entry name" value="SAM/Pointed domain"/>
    <property type="match status" value="1"/>
</dbReference>